<evidence type="ECO:0000256" key="2">
    <source>
        <dbReference type="ARBA" id="ARBA00009594"/>
    </source>
</evidence>
<sequence>MTTPRPIGGPPPQVLQWLHRVIAPEYQEPQRTYTDVATTLATYPTLSPRTSVYTYENGKSELMVHLFGTLPVMFRGATYNIPMSIWVPHTYPRQSPIAFVTPAKDMVIRPGNHVDLAGKCYHPYLANWPQHWERSNIVDLCEVLRGVFGREPPVMAKQPTLPPQQQPVTPPPRPPLPPELAPKSPPPAASPPGPHGPPPVPPLPKELTGERNGPASGESRRHSIAQPLPPHPYQGQPPLPPALRAYGVTGIHAHPTPPGPTPLPYRAAPPPPGSPQVQGRPPIQPPTQFPHPQPQSSYHPHLPPPPPQQSPPLPPKPHQQQQQPHFPPPRPPSYQGYPPSPYTAPPQPLVASLAPPLKPIAPIDLMDSPSPPLATSQAGSPAPAPPPPPNPEKDLLISRIADQLHSLAQENHTQTASALSGAVAQRVALHAATANLEREQHELRRIAAVCDTDAEILRERIAMADRVIHDCRTRELPDVDSMVVAGSVVETQLYDLVAEDMAIEDTIYVLGKALDRERIGLDVFLKVRTVVGALEGF</sequence>
<organism evidence="11 12">
    <name type="scientific">Sphaerosporella brunnea</name>
    <dbReference type="NCBI Taxonomy" id="1250544"/>
    <lineage>
        <taxon>Eukaryota</taxon>
        <taxon>Fungi</taxon>
        <taxon>Dikarya</taxon>
        <taxon>Ascomycota</taxon>
        <taxon>Pezizomycotina</taxon>
        <taxon>Pezizomycetes</taxon>
        <taxon>Pezizales</taxon>
        <taxon>Pyronemataceae</taxon>
        <taxon>Sphaerosporella</taxon>
    </lineage>
</organism>
<feature type="compositionally biased region" description="Pro residues" evidence="8">
    <location>
        <begin position="227"/>
        <end position="241"/>
    </location>
</feature>
<comment type="similarity">
    <text evidence="2">Belongs to the ubiquitin-conjugating enzyme family. UEV subfamily.</text>
</comment>
<keyword evidence="5 7" id="KW-0653">Protein transport</keyword>
<dbReference type="InterPro" id="IPR037202">
    <property type="entry name" value="ESCRT_assembly_dom"/>
</dbReference>
<dbReference type="InterPro" id="IPR017916">
    <property type="entry name" value="SB_dom"/>
</dbReference>
<comment type="caution">
    <text evidence="11">The sequence shown here is derived from an EMBL/GenBank/DDBJ whole genome shotgun (WGS) entry which is preliminary data.</text>
</comment>
<dbReference type="PANTHER" id="PTHR23306">
    <property type="entry name" value="TUMOR SUSCEPTIBILITY GENE 101 PROTEIN-RELATED"/>
    <property type="match status" value="1"/>
</dbReference>
<dbReference type="InParanoid" id="A0A5J5F904"/>
<feature type="compositionally biased region" description="Pro residues" evidence="8">
    <location>
        <begin position="255"/>
        <end position="274"/>
    </location>
</feature>
<protein>
    <submittedName>
        <fullName evidence="11">ESCRT-I component</fullName>
    </submittedName>
</protein>
<evidence type="ECO:0000256" key="4">
    <source>
        <dbReference type="ARBA" id="ARBA00022753"/>
    </source>
</evidence>
<dbReference type="AlphaFoldDB" id="A0A5J5F904"/>
<feature type="compositionally biased region" description="Pro residues" evidence="8">
    <location>
        <begin position="301"/>
        <end position="317"/>
    </location>
</feature>
<evidence type="ECO:0000256" key="6">
    <source>
        <dbReference type="ARBA" id="ARBA00023054"/>
    </source>
</evidence>
<dbReference type="Proteomes" id="UP000326924">
    <property type="component" value="Unassembled WGS sequence"/>
</dbReference>
<feature type="domain" description="SB" evidence="9">
    <location>
        <begin position="487"/>
        <end position="537"/>
    </location>
</feature>
<keyword evidence="6" id="KW-0175">Coiled coil</keyword>
<evidence type="ECO:0000256" key="1">
    <source>
        <dbReference type="ARBA" id="ARBA00004177"/>
    </source>
</evidence>
<dbReference type="PANTHER" id="PTHR23306:SF3">
    <property type="entry name" value="TUMOR SUPPRESSOR PROTEIN 101"/>
    <property type="match status" value="1"/>
</dbReference>
<proteinExistence type="inferred from homology"/>
<evidence type="ECO:0000256" key="8">
    <source>
        <dbReference type="SAM" id="MobiDB-lite"/>
    </source>
</evidence>
<dbReference type="SUPFAM" id="SSF140111">
    <property type="entry name" value="Endosomal sorting complex assembly domain"/>
    <property type="match status" value="1"/>
</dbReference>
<dbReference type="PROSITE" id="PS51312">
    <property type="entry name" value="SB"/>
    <property type="match status" value="1"/>
</dbReference>
<dbReference type="GO" id="GO:0072666">
    <property type="term" value="P:establishment of protein localization to vacuole"/>
    <property type="evidence" value="ECO:0007669"/>
    <property type="project" value="UniProtKB-ARBA"/>
</dbReference>
<dbReference type="OrthoDB" id="306304at2759"/>
<dbReference type="InterPro" id="IPR016135">
    <property type="entry name" value="UBQ-conjugating_enzyme/RWD"/>
</dbReference>
<feature type="region of interest" description="Disordered" evidence="8">
    <location>
        <begin position="154"/>
        <end position="394"/>
    </location>
</feature>
<dbReference type="CDD" id="cd11685">
    <property type="entry name" value="UEV_TSG101-like"/>
    <property type="match status" value="1"/>
</dbReference>
<evidence type="ECO:0000259" key="10">
    <source>
        <dbReference type="PROSITE" id="PS51322"/>
    </source>
</evidence>
<dbReference type="GO" id="GO:0006886">
    <property type="term" value="P:intracellular protein transport"/>
    <property type="evidence" value="ECO:0007669"/>
    <property type="project" value="UniProtKB-ARBA"/>
</dbReference>
<keyword evidence="4" id="KW-0967">Endosome</keyword>
<evidence type="ECO:0000256" key="7">
    <source>
        <dbReference type="PROSITE-ProRule" id="PRU00644"/>
    </source>
</evidence>
<feature type="compositionally biased region" description="Pro residues" evidence="8">
    <location>
        <begin position="160"/>
        <end position="204"/>
    </location>
</feature>
<evidence type="ECO:0000256" key="3">
    <source>
        <dbReference type="ARBA" id="ARBA00022448"/>
    </source>
</evidence>
<dbReference type="PROSITE" id="PS51322">
    <property type="entry name" value="UEV"/>
    <property type="match status" value="1"/>
</dbReference>
<reference evidence="11 12" key="1">
    <citation type="submission" date="2019-09" db="EMBL/GenBank/DDBJ databases">
        <title>Draft genome of the ectomycorrhizal ascomycete Sphaerosporella brunnea.</title>
        <authorList>
            <consortium name="DOE Joint Genome Institute"/>
            <person name="Benucci G.M."/>
            <person name="Marozzi G."/>
            <person name="Antonielli L."/>
            <person name="Sanchez S."/>
            <person name="Marco P."/>
            <person name="Wang X."/>
            <person name="Falini L.B."/>
            <person name="Barry K."/>
            <person name="Haridas S."/>
            <person name="Lipzen A."/>
            <person name="Labutti K."/>
            <person name="Grigoriev I.V."/>
            <person name="Murat C."/>
            <person name="Martin F."/>
            <person name="Albertini E."/>
            <person name="Donnini D."/>
            <person name="Bonito G."/>
        </authorList>
    </citation>
    <scope>NUCLEOTIDE SEQUENCE [LARGE SCALE GENOMIC DNA]</scope>
    <source>
        <strain evidence="11 12">Sb_GMNB300</strain>
    </source>
</reference>
<dbReference type="GO" id="GO:0000813">
    <property type="term" value="C:ESCRT I complex"/>
    <property type="evidence" value="ECO:0007669"/>
    <property type="project" value="TreeGrafter"/>
</dbReference>
<dbReference type="SUPFAM" id="SSF54495">
    <property type="entry name" value="UBC-like"/>
    <property type="match status" value="1"/>
</dbReference>
<evidence type="ECO:0000259" key="9">
    <source>
        <dbReference type="PROSITE" id="PS51312"/>
    </source>
</evidence>
<dbReference type="Gene3D" id="6.10.140.820">
    <property type="match status" value="1"/>
</dbReference>
<dbReference type="Pfam" id="PF05743">
    <property type="entry name" value="UEV"/>
    <property type="match status" value="1"/>
</dbReference>
<dbReference type="Gene3D" id="3.10.110.10">
    <property type="entry name" value="Ubiquitin Conjugating Enzyme"/>
    <property type="match status" value="1"/>
</dbReference>
<dbReference type="EMBL" id="VXIS01000016">
    <property type="protein sequence ID" value="KAA8913295.1"/>
    <property type="molecule type" value="Genomic_DNA"/>
</dbReference>
<accession>A0A5J5F904</accession>
<evidence type="ECO:0000313" key="12">
    <source>
        <dbReference type="Proteomes" id="UP000326924"/>
    </source>
</evidence>
<feature type="compositionally biased region" description="Pro residues" evidence="8">
    <location>
        <begin position="282"/>
        <end position="293"/>
    </location>
</feature>
<gene>
    <name evidence="11" type="ORF">FN846DRAFT_930490</name>
</gene>
<evidence type="ECO:0000313" key="11">
    <source>
        <dbReference type="EMBL" id="KAA8913295.1"/>
    </source>
</evidence>
<keyword evidence="12" id="KW-1185">Reference proteome</keyword>
<dbReference type="GO" id="GO:0043130">
    <property type="term" value="F:ubiquitin binding"/>
    <property type="evidence" value="ECO:0007669"/>
    <property type="project" value="TreeGrafter"/>
</dbReference>
<feature type="domain" description="UEV" evidence="10">
    <location>
        <begin position="13"/>
        <end position="158"/>
    </location>
</feature>
<dbReference type="FunCoup" id="A0A5J5F904">
    <property type="interactions" value="602"/>
</dbReference>
<dbReference type="GO" id="GO:0043162">
    <property type="term" value="P:ubiquitin-dependent protein catabolic process via the multivesicular body sorting pathway"/>
    <property type="evidence" value="ECO:0007669"/>
    <property type="project" value="UniProtKB-ARBA"/>
</dbReference>
<dbReference type="Pfam" id="PF09454">
    <property type="entry name" value="Vps23_core"/>
    <property type="match status" value="1"/>
</dbReference>
<name>A0A5J5F904_9PEZI</name>
<keyword evidence="3 7" id="KW-0813">Transport</keyword>
<dbReference type="InterPro" id="IPR052070">
    <property type="entry name" value="ESCRT-I_UEV_domain"/>
</dbReference>
<feature type="compositionally biased region" description="Pro residues" evidence="8">
    <location>
        <begin position="325"/>
        <end position="348"/>
    </location>
</feature>
<dbReference type="InterPro" id="IPR008883">
    <property type="entry name" value="UEV_N"/>
</dbReference>
<evidence type="ECO:0000256" key="5">
    <source>
        <dbReference type="ARBA" id="ARBA00022927"/>
    </source>
</evidence>
<comment type="subcellular location">
    <subcellularLocation>
        <location evidence="1">Endosome</location>
    </subcellularLocation>
</comment>